<keyword evidence="3" id="KW-1185">Reference proteome</keyword>
<feature type="compositionally biased region" description="Polar residues" evidence="1">
    <location>
        <begin position="461"/>
        <end position="472"/>
    </location>
</feature>
<comment type="caution">
    <text evidence="2">The sequence shown here is derived from an EMBL/GenBank/DDBJ whole genome shotgun (WGS) entry which is preliminary data.</text>
</comment>
<gene>
    <name evidence="2" type="ORF">JOE57_001036</name>
</gene>
<reference evidence="2 3" key="1">
    <citation type="submission" date="2021-01" db="EMBL/GenBank/DDBJ databases">
        <title>Sequencing the genomes of 1000 actinobacteria strains.</title>
        <authorList>
            <person name="Klenk H.-P."/>
        </authorList>
    </citation>
    <scope>NUCLEOTIDE SEQUENCE [LARGE SCALE GENOMIC DNA]</scope>
    <source>
        <strain evidence="2 3">DSM 18662</strain>
    </source>
</reference>
<organism evidence="2 3">
    <name type="scientific">Microlunatus panaciterrae</name>
    <dbReference type="NCBI Taxonomy" id="400768"/>
    <lineage>
        <taxon>Bacteria</taxon>
        <taxon>Bacillati</taxon>
        <taxon>Actinomycetota</taxon>
        <taxon>Actinomycetes</taxon>
        <taxon>Propionibacteriales</taxon>
        <taxon>Propionibacteriaceae</taxon>
        <taxon>Microlunatus</taxon>
    </lineage>
</organism>
<name>A0ABS2RGI9_9ACTN</name>
<evidence type="ECO:0000313" key="3">
    <source>
        <dbReference type="Proteomes" id="UP000704762"/>
    </source>
</evidence>
<accession>A0ABS2RGI9</accession>
<proteinExistence type="predicted"/>
<evidence type="ECO:0000313" key="2">
    <source>
        <dbReference type="EMBL" id="MBM7798115.1"/>
    </source>
</evidence>
<dbReference type="InterPro" id="IPR036188">
    <property type="entry name" value="FAD/NAD-bd_sf"/>
</dbReference>
<protein>
    <submittedName>
        <fullName evidence="2">2-polyprenyl-6-methoxyphenol hydroxylase-like FAD-dependent oxidoreductase</fullName>
    </submittedName>
</protein>
<dbReference type="SUPFAM" id="SSF51905">
    <property type="entry name" value="FAD/NAD(P)-binding domain"/>
    <property type="match status" value="1"/>
</dbReference>
<sequence>MGAGIAGLGAALFLARDGHPVTVCEIDGPPPPGIDELWSDWARPNVPHGRLGHGFLSGFCTELQSRAPDVLQGILDAGAVVQDLTEQAPEGKREPGDEQLIIVMCRRPVLEGLLRRAVEAEPSVTIRSGCRLAGVVAEPGRPPTVTGVRTSEGDVIAADVVVMAGGRRLPLMRWLDAIGAERPAEVSEGCGQLWYTRYNRLRPRNGEDGTATLMAASAIQDLGYMYYAFGPGDRGTFCYELGIPVRDRSLRAVHDQSVFMAVIHLMPEAADLLADGRSEPVGRMCPMGEEHNIVRAFPRQGAPLALGLHVIGDARSRTNSLYAWGVSLALQQAAALTDAIREHPTDNAAQAWELEAAVADEIEGRYLVSMSDDRAWLRAMGVDRPRVTDRRIRVIDEVLRPASKVDRRVWRELTRWNMCLRSTRSLADDDQLIRHAEALRAGRQSPAKAAKDTPDRGTVLGTISRSGPETRA</sequence>
<dbReference type="Proteomes" id="UP000704762">
    <property type="component" value="Unassembled WGS sequence"/>
</dbReference>
<dbReference type="EMBL" id="JAFBCF010000001">
    <property type="protein sequence ID" value="MBM7798115.1"/>
    <property type="molecule type" value="Genomic_DNA"/>
</dbReference>
<dbReference type="Gene3D" id="3.50.50.60">
    <property type="entry name" value="FAD/NAD(P)-binding domain"/>
    <property type="match status" value="1"/>
</dbReference>
<evidence type="ECO:0000256" key="1">
    <source>
        <dbReference type="SAM" id="MobiDB-lite"/>
    </source>
</evidence>
<dbReference type="RefSeq" id="WP_204916709.1">
    <property type="nucleotide sequence ID" value="NZ_BAAAQP010000011.1"/>
</dbReference>
<feature type="region of interest" description="Disordered" evidence="1">
    <location>
        <begin position="441"/>
        <end position="472"/>
    </location>
</feature>